<dbReference type="Proteomes" id="UP001243195">
    <property type="component" value="Unassembled WGS sequence"/>
</dbReference>
<dbReference type="Pfam" id="PF00577">
    <property type="entry name" value="Usher"/>
    <property type="match status" value="1"/>
</dbReference>
<dbReference type="PANTHER" id="PTHR30451">
    <property type="entry name" value="OUTER MEMBRANE USHER PROTEIN"/>
    <property type="match status" value="1"/>
</dbReference>
<dbReference type="RefSeq" id="WP_308955446.1">
    <property type="nucleotide sequence ID" value="NZ_JAVICY010000004.1"/>
</dbReference>
<dbReference type="PANTHER" id="PTHR30451:SF5">
    <property type="entry name" value="SLR0019 PROTEIN"/>
    <property type="match status" value="1"/>
</dbReference>
<keyword evidence="1" id="KW-0732">Signal</keyword>
<dbReference type="InterPro" id="IPR042186">
    <property type="entry name" value="FimD_plug_dom"/>
</dbReference>
<dbReference type="Gene3D" id="2.60.40.3110">
    <property type="match status" value="1"/>
</dbReference>
<name>A0AAW8JF26_9GAMM</name>
<dbReference type="GO" id="GO:0009279">
    <property type="term" value="C:cell outer membrane"/>
    <property type="evidence" value="ECO:0007669"/>
    <property type="project" value="TreeGrafter"/>
</dbReference>
<dbReference type="GO" id="GO:0015473">
    <property type="term" value="F:fimbrial usher porin activity"/>
    <property type="evidence" value="ECO:0007669"/>
    <property type="project" value="InterPro"/>
</dbReference>
<dbReference type="InterPro" id="IPR000015">
    <property type="entry name" value="Fimb_usher"/>
</dbReference>
<dbReference type="EMBL" id="JAVIDA010000005">
    <property type="protein sequence ID" value="MDQ9070953.1"/>
    <property type="molecule type" value="Genomic_DNA"/>
</dbReference>
<dbReference type="GO" id="GO:0009297">
    <property type="term" value="P:pilus assembly"/>
    <property type="evidence" value="ECO:0007669"/>
    <property type="project" value="InterPro"/>
</dbReference>
<proteinExistence type="predicted"/>
<feature type="chain" id="PRO_5043499594" evidence="1">
    <location>
        <begin position="28"/>
        <end position="792"/>
    </location>
</feature>
<evidence type="ECO:0000313" key="2">
    <source>
        <dbReference type="EMBL" id="MDQ9070953.1"/>
    </source>
</evidence>
<dbReference type="AlphaFoldDB" id="A0AAW8JF26"/>
<evidence type="ECO:0000313" key="3">
    <source>
        <dbReference type="Proteomes" id="UP001243195"/>
    </source>
</evidence>
<dbReference type="Gene3D" id="2.60.40.2610">
    <property type="entry name" value="Outer membrane usher protein FimD, plug domain"/>
    <property type="match status" value="1"/>
</dbReference>
<reference evidence="2" key="1">
    <citation type="submission" date="2023-08" db="EMBL/GenBank/DDBJ databases">
        <title>Emergence of clinically-relevant ST2 carbapenem-resistant Acinetobacter baumannii strains in hospital sewages in Zhejiang, East of China.</title>
        <authorList>
            <person name="Kaichao C."/>
            <person name="Zhang R."/>
        </authorList>
    </citation>
    <scope>NUCLEOTIDE SEQUENCE</scope>
    <source>
        <strain evidence="2">M-SY-60</strain>
    </source>
</reference>
<protein>
    <submittedName>
        <fullName evidence="2">Fimbria/pilus outer membrane usher protein</fullName>
    </submittedName>
</protein>
<feature type="signal peptide" evidence="1">
    <location>
        <begin position="1"/>
        <end position="27"/>
    </location>
</feature>
<comment type="caution">
    <text evidence="2">The sequence shown here is derived from an EMBL/GenBank/DDBJ whole genome shotgun (WGS) entry which is preliminary data.</text>
</comment>
<gene>
    <name evidence="2" type="ORF">RFH51_05690</name>
</gene>
<accession>A0AAW8JF26</accession>
<sequence length="792" mass="88946">MKKTYCCAVLQVLGFGLFYSYSDQSFADDNPSISTAQTEQDLYLNVVLNQSSDEVIGHFLQTENDLLVDRETLAKLHLNVQLADEVNHPNFISLKKIKGLASQYDASRQLMTLTASEKLLGASEQIVGYDRITPALVNPDQMKPGVLFNYDFYAQQNKDSWSLSGWNELRFWGLSQGSVFSISANHLYTKTDQDESFKSEVLDTYWQKDFQDKAITLTLGDSQSRALDWSRSTRISGLRIAKNYSLQPYQVTSPLESFKGSVLLPSTVDLLINGIKQSTNQVSPGQFNVQSVPSITGAGNAQLVITDLNGQQRVVNFSLFGSAQLLREGLADWDVNLGVSKLDYAIKSFSYGDDPVFNGSYRYGLSNDTTLESHAEFGKDLYMSGVGVVQRLPSTLGIVNGSYSYSQFNNDAGQQYNLGYEWSNKIFNVSLKHQQATDQYADIATSQGYSYTKRLNQAFVGINTPYGQFGGSYAEQEYEQAKNKFAIFNWSYVFASHSYLNFNMTRDLENKNNSFYLSLNIPLDRQTNATVYAQHDDDTNKYSASVRRTAMQDKPDWGWLANANYTDSDHYLMQAQLQRQNNYGEWNVGIQNSKMNGQDYTTSMASTRGSLVMMQNHLFAMRQSLGSFAVVSTDGVADIPVQIENRTIGKTNKHGLLLVDYLNAYQHNNISIDTLALPVDYKIETTRIDAVPHNGTGIYVKFPLYRIRSIQFTAHDLNGQELAMGSAVWNQEQSPAENQPAQTIVAREGLIYLENPKSSHLFVEHNGDYCQIDLPDLSQQFGYIDLGNLICK</sequence>
<organism evidence="2 3">
    <name type="scientific">Acinetobacter gerneri</name>
    <dbReference type="NCBI Taxonomy" id="202952"/>
    <lineage>
        <taxon>Bacteria</taxon>
        <taxon>Pseudomonadati</taxon>
        <taxon>Pseudomonadota</taxon>
        <taxon>Gammaproteobacteria</taxon>
        <taxon>Moraxellales</taxon>
        <taxon>Moraxellaceae</taxon>
        <taxon>Acinetobacter</taxon>
    </lineage>
</organism>
<evidence type="ECO:0000256" key="1">
    <source>
        <dbReference type="SAM" id="SignalP"/>
    </source>
</evidence>